<sequence length="581" mass="65260">MVADVVFVLVVEVFVCCWIESDNGSLLMVSFIYSCVSSRLMFASVKRAVGQYSCFHVICSPRFHSNYVVGVNKAPSWIASPTERRRKFGEECLAEGKERDGDMDVELVPVDVKKLALPLHLTDSIPQDIVDNIVARDRTLVFAPNMKILDLHRRLSRMKYRISVQPLGKVLHFRFFRLCKLSSGMPGDVTVETFRSIQQKLSEYTRFLVMDERWPLELSLEITPIIEHQRKQMLECQGECRVSTAEDVMELLSSVFSAELRVGAWCGLSCTPVLAKMACDECHRKHKLCRQDYSRGGVVGTVRYDIRSHKEAKEFVQNLSLGDIPVVGKPQARLLEDVYGITKCGGIADQEVRLGFSLSQSTMEFFLSVAYGTVRLPSEATTTLLRKPPRCKAAHIRRESQFGRVVSDEQFINTVMSVFDNVYTDLVEHDFVTGRVMIETRRTLPRTHWVVEESEDIAPRTNDRDLLREVTIRLARRFAPRRTEELRDIYSVGVHFGDVRSWSENERLQKKAVAVSEGGSPTTGGRKDGVIGAANGVPAPTVPKGSSSAGARQQKRKRTGTGPKPLRKGKMGAASGIRIVT</sequence>
<feature type="region of interest" description="Disordered" evidence="1">
    <location>
        <begin position="512"/>
        <end position="581"/>
    </location>
</feature>
<dbReference type="GO" id="GO:0020023">
    <property type="term" value="C:kinetoplast"/>
    <property type="evidence" value="ECO:0000314"/>
    <property type="project" value="GeneDB"/>
</dbReference>
<reference evidence="2 3" key="2">
    <citation type="journal article" date="2005" name="Science">
        <title>The genome of the African trypanosome Trypanosoma brucei.</title>
        <authorList>
            <person name="Berriman M."/>
            <person name="Ghedin E."/>
            <person name="Hertz-Fowler C."/>
            <person name="Blandin G."/>
            <person name="Renauld H."/>
            <person name="Bartholomeu D.C."/>
            <person name="Lennard N.J."/>
            <person name="Caler E."/>
            <person name="Hamlin N.E."/>
            <person name="Haas B."/>
            <person name="Bohme U."/>
            <person name="Hannick L."/>
            <person name="Aslett M.A."/>
            <person name="Shallom J."/>
            <person name="Marcello L."/>
            <person name="Hou L."/>
            <person name="Wickstead B."/>
            <person name="Alsmark U.C."/>
            <person name="Arrowsmith C."/>
            <person name="Atkin R.J."/>
            <person name="Barron A.J."/>
            <person name="Bringaud F."/>
            <person name="Brooks K."/>
            <person name="Carrington M."/>
            <person name="Cherevach I."/>
            <person name="Chillingworth T.J."/>
            <person name="Churcher C."/>
            <person name="Clark L.N."/>
            <person name="Corton C.H."/>
            <person name="Cronin A."/>
            <person name="Davies R.M."/>
            <person name="Doggett J."/>
            <person name="Djikeng A."/>
            <person name="Feldblyum T."/>
            <person name="Field M.C."/>
            <person name="Fraser A."/>
            <person name="Goodhead I."/>
            <person name="Hance Z."/>
            <person name="Harper D."/>
            <person name="Harris B.R."/>
            <person name="Hauser H."/>
            <person name="Hostetler J."/>
            <person name="Ivens A."/>
            <person name="Jagels K."/>
            <person name="Johnson D."/>
            <person name="Johnson J."/>
            <person name="Jones K."/>
            <person name="Kerhornou A.X."/>
            <person name="Koo H."/>
            <person name="Larke N."/>
            <person name="Landfear S."/>
            <person name="Larkin C."/>
            <person name="Leech V."/>
            <person name="Line A."/>
            <person name="Lord A."/>
            <person name="Macleod A."/>
            <person name="Mooney P.J."/>
            <person name="Moule S."/>
            <person name="Martin D.M."/>
            <person name="Morgan G.W."/>
            <person name="Mungall K."/>
            <person name="Norbertczak H."/>
            <person name="Ormond D."/>
            <person name="Pai G."/>
            <person name="Peacock C.S."/>
            <person name="Peterson J."/>
            <person name="Quail M.A."/>
            <person name="Rabbinowitsch E."/>
            <person name="Rajandream M.A."/>
            <person name="Reitter C."/>
            <person name="Salzberg S.L."/>
            <person name="Sanders M."/>
            <person name="Schobel S."/>
            <person name="Sharp S."/>
            <person name="Simmonds M."/>
            <person name="Simpson A.J."/>
            <person name="Tallon L."/>
            <person name="Turner C.M."/>
            <person name="Tait A."/>
            <person name="Tivey A.R."/>
            <person name="Van Aken S."/>
            <person name="Walker D."/>
            <person name="Wanless D."/>
            <person name="Wang S."/>
            <person name="White B."/>
            <person name="White O."/>
            <person name="Whitehead S."/>
            <person name="Woodward J."/>
            <person name="Wortman J."/>
            <person name="Adams M.D."/>
            <person name="Embley T.M."/>
            <person name="Gull K."/>
            <person name="Ullu E."/>
            <person name="Barry J.D."/>
            <person name="Fairlamb A.H."/>
            <person name="Opperdoes F."/>
            <person name="Barrell B.G."/>
            <person name="Donelson J.E."/>
            <person name="Hall N."/>
            <person name="Fraser C.M."/>
            <person name="Melville S.E."/>
            <person name="El-Sayed N.M."/>
        </authorList>
    </citation>
    <scope>NUCLEOTIDE SEQUENCE [LARGE SCALE GENOMIC DNA]</scope>
    <source>
        <strain evidence="2 3">927/4 GUTat10.1</strain>
    </source>
</reference>
<dbReference type="CDD" id="cd03468">
    <property type="entry name" value="PolY_like"/>
    <property type="match status" value="1"/>
</dbReference>
<dbReference type="PANTHER" id="PTHR11076">
    <property type="entry name" value="DNA REPAIR POLYMERASE UMUC / TRANSFERASE FAMILY MEMBER"/>
    <property type="match status" value="1"/>
</dbReference>
<proteinExistence type="predicted"/>
<evidence type="ECO:0000313" key="2">
    <source>
        <dbReference type="EMBL" id="EAN79822.1"/>
    </source>
</evidence>
<dbReference type="OrthoDB" id="242919at2759"/>
<dbReference type="PANTHER" id="PTHR11076:SF33">
    <property type="entry name" value="DNA POLYMERASE KAPPA"/>
    <property type="match status" value="1"/>
</dbReference>
<reference evidence="2 3" key="1">
    <citation type="journal article" date="2005" name="Science">
        <title>Comparative genomics of trypanosomatid parasitic protozoa.</title>
        <authorList>
            <person name="El-Sayed N.M."/>
            <person name="Myler P.J."/>
            <person name="Blandin G."/>
            <person name="Berriman M."/>
            <person name="Crabtree J."/>
            <person name="Aggarwal G."/>
            <person name="Caler E."/>
            <person name="Renauld H."/>
            <person name="Worthey E.A."/>
            <person name="Hertz-Fowler C."/>
            <person name="Ghedin E."/>
            <person name="Peacock C."/>
            <person name="Bartholomeu D.C."/>
            <person name="Haas B.J."/>
            <person name="Tran A.N."/>
            <person name="Wortman J.R."/>
            <person name="Alsmark U.C."/>
            <person name="Angiuoli S."/>
            <person name="Anupama A."/>
            <person name="Badger J."/>
            <person name="Bringaud F."/>
            <person name="Cadag E."/>
            <person name="Carlton J.M."/>
            <person name="Cerqueira G.C."/>
            <person name="Creasy T."/>
            <person name="Delcher A.L."/>
            <person name="Djikeng A."/>
            <person name="Embley T.M."/>
            <person name="Hauser C."/>
            <person name="Ivens A.C."/>
            <person name="Kummerfeld S.K."/>
            <person name="Pereira-Leal J.B."/>
            <person name="Nilsson D."/>
            <person name="Peterson J."/>
            <person name="Salzberg S.L."/>
            <person name="Shallom J."/>
            <person name="Silva J.C."/>
            <person name="Sundaram J."/>
            <person name="Westenberger S."/>
            <person name="White O."/>
            <person name="Melville S.E."/>
            <person name="Donelson J.E."/>
            <person name="Andersson B."/>
            <person name="Stuart K.D."/>
            <person name="Hall N."/>
        </authorList>
    </citation>
    <scope>NUCLEOTIDE SEQUENCE [LARGE SCALE GENOMIC DNA]</scope>
    <source>
        <strain evidence="2 3">927/4 GUTat10.1</strain>
    </source>
</reference>
<organism evidence="2 3">
    <name type="scientific">Trypanosoma brucei brucei (strain 927/4 GUTat10.1)</name>
    <dbReference type="NCBI Taxonomy" id="185431"/>
    <lineage>
        <taxon>Eukaryota</taxon>
        <taxon>Discoba</taxon>
        <taxon>Euglenozoa</taxon>
        <taxon>Kinetoplastea</taxon>
        <taxon>Metakinetoplastina</taxon>
        <taxon>Trypanosomatida</taxon>
        <taxon>Trypanosomatidae</taxon>
        <taxon>Trypanosoma</taxon>
    </lineage>
</organism>
<dbReference type="GO" id="GO:0005739">
    <property type="term" value="C:mitochondrion"/>
    <property type="evidence" value="ECO:0000314"/>
    <property type="project" value="GeneDB"/>
</dbReference>
<dbReference type="InParanoid" id="Q384F9"/>
<dbReference type="SUPFAM" id="SSF56672">
    <property type="entry name" value="DNA/RNA polymerases"/>
    <property type="match status" value="1"/>
</dbReference>
<dbReference type="GeneID" id="3665090"/>
<dbReference type="Gene3D" id="1.10.150.810">
    <property type="match status" value="1"/>
</dbReference>
<dbReference type="GO" id="GO:0005634">
    <property type="term" value="C:nucleus"/>
    <property type="evidence" value="ECO:0000318"/>
    <property type="project" value="GO_Central"/>
</dbReference>
<dbReference type="RefSeq" id="XP_828934.1">
    <property type="nucleotide sequence ID" value="XM_823841.1"/>
</dbReference>
<dbReference type="EMBL" id="CH464491">
    <property type="protein sequence ID" value="EAN79822.1"/>
    <property type="molecule type" value="Genomic_DNA"/>
</dbReference>
<name>Q384F9_TRYB2</name>
<dbReference type="GO" id="GO:0042276">
    <property type="term" value="P:error-prone translesion synthesis"/>
    <property type="evidence" value="ECO:0000318"/>
    <property type="project" value="GO_Central"/>
</dbReference>
<protein>
    <submittedName>
        <fullName evidence="2">Uncharacterized protein</fullName>
    </submittedName>
</protein>
<dbReference type="VEuPathDB" id="TriTrypDB:Tb927.11.8700"/>
<feature type="compositionally biased region" description="Basic residues" evidence="1">
    <location>
        <begin position="553"/>
        <end position="570"/>
    </location>
</feature>
<dbReference type="InterPro" id="IPR050116">
    <property type="entry name" value="DNA_polymerase-Y"/>
</dbReference>
<evidence type="ECO:0000256" key="1">
    <source>
        <dbReference type="SAM" id="MobiDB-lite"/>
    </source>
</evidence>
<dbReference type="AlphaFoldDB" id="Q384F9"/>
<accession>Q384F9</accession>
<evidence type="ECO:0000313" key="3">
    <source>
        <dbReference type="Proteomes" id="UP000008524"/>
    </source>
</evidence>
<keyword evidence="3" id="KW-1185">Reference proteome</keyword>
<gene>
    <name evidence="2" type="ORF">Tb11.12.0004</name>
</gene>
<dbReference type="KEGG" id="tbr:Tb11.12.0004"/>
<dbReference type="PaxDb" id="5691-EAN79822"/>
<dbReference type="eggNOG" id="ENOG502SFYK">
    <property type="taxonomic scope" value="Eukaryota"/>
</dbReference>
<dbReference type="InterPro" id="IPR043502">
    <property type="entry name" value="DNA/RNA_pol_sf"/>
</dbReference>
<dbReference type="Proteomes" id="UP000008524">
    <property type="component" value="Chromosome 11"/>
</dbReference>
<dbReference type="GO" id="GO:0003887">
    <property type="term" value="F:DNA-directed DNA polymerase activity"/>
    <property type="evidence" value="ECO:0000318"/>
    <property type="project" value="GO_Central"/>
</dbReference>